<dbReference type="PROSITE" id="PS51746">
    <property type="entry name" value="PPM_2"/>
    <property type="match status" value="1"/>
</dbReference>
<gene>
    <name evidence="4" type="ORF">APUTEX25_001887</name>
    <name evidence="3" type="ORF">F751_4253</name>
    <name evidence="2" type="ORF">g.101199</name>
</gene>
<dbReference type="GeneID" id="23615644"/>
<reference evidence="2" key="2">
    <citation type="submission" date="2015-08" db="EMBL/GenBank/DDBJ databases">
        <authorList>
            <person name="Babu N.S."/>
            <person name="Beckwith C.J."/>
            <person name="Beseler K.G."/>
            <person name="Brison A."/>
            <person name="Carone J.V."/>
            <person name="Caskin T.P."/>
            <person name="Diamond M."/>
            <person name="Durham M.E."/>
            <person name="Foxe J.M."/>
            <person name="Go M."/>
            <person name="Henderson B.A."/>
            <person name="Jones I.B."/>
            <person name="McGettigan J.A."/>
            <person name="Micheletti S.J."/>
            <person name="Nasrallah M.E."/>
            <person name="Ortiz D."/>
            <person name="Piller C.R."/>
            <person name="Privatt S.R."/>
            <person name="Schneider S.L."/>
            <person name="Sharp S."/>
            <person name="Smith T.C."/>
            <person name="Stanton J.D."/>
            <person name="Ullery H.E."/>
            <person name="Wilson R.J."/>
            <person name="Serrano M.G."/>
            <person name="Buck G."/>
            <person name="Lee V."/>
            <person name="Wang Y."/>
            <person name="Carvalho R."/>
            <person name="Voegtly L."/>
            <person name="Shi R."/>
            <person name="Duckworth R."/>
            <person name="Johnson A."/>
            <person name="Loviza R."/>
            <person name="Walstead R."/>
            <person name="Shah Z."/>
            <person name="Kiflezghi M."/>
            <person name="Wade K."/>
            <person name="Ball S.L."/>
            <person name="Bradley K.W."/>
            <person name="Asai D.J."/>
            <person name="Bowman C.A."/>
            <person name="Russell D.A."/>
            <person name="Pope W.H."/>
            <person name="Jacobs-Sera D."/>
            <person name="Hendrix R.W."/>
            <person name="Hatfull G.F."/>
        </authorList>
    </citation>
    <scope>NUCLEOTIDE SEQUENCE</scope>
</reference>
<dbReference type="EMBL" id="QOKY01000126">
    <property type="protein sequence ID" value="RMZ57687.1"/>
    <property type="molecule type" value="Genomic_DNA"/>
</dbReference>
<dbReference type="InterPro" id="IPR015655">
    <property type="entry name" value="PP2C"/>
</dbReference>
<evidence type="ECO:0000259" key="1">
    <source>
        <dbReference type="PROSITE" id="PS51746"/>
    </source>
</evidence>
<dbReference type="SMART" id="SM00332">
    <property type="entry name" value="PP2Cc"/>
    <property type="match status" value="1"/>
</dbReference>
<dbReference type="OrthoDB" id="10264738at2759"/>
<evidence type="ECO:0000313" key="3">
    <source>
        <dbReference type="EMBL" id="KFM22609.1"/>
    </source>
</evidence>
<reference evidence="4" key="4">
    <citation type="submission" date="2018-10" db="EMBL/GenBank/DDBJ databases">
        <authorList>
            <person name="Hovde B."/>
            <person name="Zhang X."/>
        </authorList>
    </citation>
    <scope>NUCLEOTIDE SEQUENCE [LARGE SCALE GENOMIC DNA]</scope>
    <source>
        <strain evidence="4">UTEX 25</strain>
    </source>
</reference>
<dbReference type="eggNOG" id="KOG0698">
    <property type="taxonomic scope" value="Eukaryota"/>
</dbReference>
<dbReference type="AlphaFoldDB" id="A0A087SA55"/>
<dbReference type="KEGG" id="apro:F751_4253"/>
<evidence type="ECO:0000313" key="6">
    <source>
        <dbReference type="Proteomes" id="UP000279271"/>
    </source>
</evidence>
<dbReference type="InterPro" id="IPR001932">
    <property type="entry name" value="PPM-type_phosphatase-like_dom"/>
</dbReference>
<accession>A0A087SA55</accession>
<dbReference type="Proteomes" id="UP000028924">
    <property type="component" value="Unassembled WGS sequence"/>
</dbReference>
<dbReference type="Proteomes" id="UP000279271">
    <property type="component" value="Unassembled WGS sequence"/>
</dbReference>
<dbReference type="SUPFAM" id="SSF81606">
    <property type="entry name" value="PP2C-like"/>
    <property type="match status" value="1"/>
</dbReference>
<dbReference type="Gene3D" id="3.60.40.10">
    <property type="entry name" value="PPM-type phosphatase domain"/>
    <property type="match status" value="1"/>
</dbReference>
<feature type="domain" description="PPM-type phosphatase" evidence="1">
    <location>
        <begin position="40"/>
        <end position="287"/>
    </location>
</feature>
<evidence type="ECO:0000313" key="2">
    <source>
        <dbReference type="EMBL" id="JAT69852.1"/>
    </source>
</evidence>
<dbReference type="EMBL" id="KL662078">
    <property type="protein sequence ID" value="KFM22609.1"/>
    <property type="molecule type" value="Genomic_DNA"/>
</dbReference>
<proteinExistence type="predicted"/>
<reference evidence="3 5" key="1">
    <citation type="journal article" date="2014" name="BMC Genomics">
        <title>Oil accumulation mechanisms of the oleaginous microalga Chlorella protothecoides revealed through its genome, transcriptomes, and proteomes.</title>
        <authorList>
            <person name="Gao C."/>
            <person name="Wang Y."/>
            <person name="Shen Y."/>
            <person name="Yan D."/>
            <person name="He X."/>
            <person name="Dai J."/>
            <person name="Wu Q."/>
        </authorList>
    </citation>
    <scope>NUCLEOTIDE SEQUENCE [LARGE SCALE GENOMIC DNA]</scope>
    <source>
        <strain evidence="3 5">0710</strain>
    </source>
</reference>
<reference evidence="6" key="3">
    <citation type="journal article" date="2018" name="Algal Res.">
        <title>Characterization of plant carbon substrate utilization by Auxenochlorella protothecoides.</title>
        <authorList>
            <person name="Vogler B.W."/>
            <person name="Starkenburg S.R."/>
            <person name="Sudasinghe N."/>
            <person name="Schambach J.Y."/>
            <person name="Rollin J.A."/>
            <person name="Pattathil S."/>
            <person name="Barry A.N."/>
        </authorList>
    </citation>
    <scope>NUCLEOTIDE SEQUENCE [LARGE SCALE GENOMIC DNA]</scope>
    <source>
        <strain evidence="6">UTEX 25</strain>
    </source>
</reference>
<evidence type="ECO:0000313" key="5">
    <source>
        <dbReference type="Proteomes" id="UP000028924"/>
    </source>
</evidence>
<dbReference type="GO" id="GO:0004722">
    <property type="term" value="F:protein serine/threonine phosphatase activity"/>
    <property type="evidence" value="ECO:0007669"/>
    <property type="project" value="InterPro"/>
</dbReference>
<keyword evidence="5" id="KW-1185">Reference proteome</keyword>
<dbReference type="PANTHER" id="PTHR47992">
    <property type="entry name" value="PROTEIN PHOSPHATASE"/>
    <property type="match status" value="1"/>
</dbReference>
<name>A0A087SA55_AUXPR</name>
<evidence type="ECO:0000313" key="4">
    <source>
        <dbReference type="EMBL" id="RMZ57687.1"/>
    </source>
</evidence>
<dbReference type="Pfam" id="PF00481">
    <property type="entry name" value="PP2C"/>
    <property type="match status" value="1"/>
</dbReference>
<dbReference type="CDD" id="cd00143">
    <property type="entry name" value="PP2Cc"/>
    <property type="match status" value="1"/>
</dbReference>
<sequence length="290" mass="32048">MEAFKQMFEAKCSQTKVQDKLERKYGLKSGSVARSDNQVQAGWASMQGKRSTQEDCVFCEFLNKDGTEVGCFGVFDGHGGPAASAYVCDNLPHNILNHDSFHSDLFKAVEEGFINTDQRYLKDDKHITNDDGTTALFSMVVGQRLITAHVGDSRAVMHDGRQAVMLSRDHKPNRSDEKIRIEGSGGSVVWAGTWRVGGVLAVSRSFGNRLMKEFIIPHPEIREDILSEDAVTWVVLGSDGLWDVMSNEDAAKMARKSTSPEVAARKLATEAYLRGSEDNISVLVCRVGRE</sequence>
<dbReference type="InterPro" id="IPR036457">
    <property type="entry name" value="PPM-type-like_dom_sf"/>
</dbReference>
<dbReference type="RefSeq" id="XP_011395465.1">
    <property type="nucleotide sequence ID" value="XM_011397163.1"/>
</dbReference>
<organism evidence="3 5">
    <name type="scientific">Auxenochlorella protothecoides</name>
    <name type="common">Green microalga</name>
    <name type="synonym">Chlorella protothecoides</name>
    <dbReference type="NCBI Taxonomy" id="3075"/>
    <lineage>
        <taxon>Eukaryota</taxon>
        <taxon>Viridiplantae</taxon>
        <taxon>Chlorophyta</taxon>
        <taxon>core chlorophytes</taxon>
        <taxon>Trebouxiophyceae</taxon>
        <taxon>Chlorellales</taxon>
        <taxon>Chlorellaceae</taxon>
        <taxon>Auxenochlorella</taxon>
    </lineage>
</organism>
<dbReference type="EMBL" id="GDKF01008770">
    <property type="protein sequence ID" value="JAT69852.1"/>
    <property type="molecule type" value="Transcribed_RNA"/>
</dbReference>
<reference evidence="4" key="5">
    <citation type="submission" date="2018-11" db="EMBL/GenBank/DDBJ databases">
        <title>Characterization of plant carbon substrate utilization by Auxenochlorella protothecoides.</title>
        <authorList>
            <person name="Vogler B.W."/>
            <person name="Starkenburg S.R."/>
            <person name="Sudasinghe N."/>
            <person name="Schambach J.Y."/>
            <person name="Rollin J.A."/>
            <person name="Pattathil S."/>
            <person name="Barry A.N."/>
        </authorList>
    </citation>
    <scope>NUCLEOTIDE SEQUENCE [LARGE SCALE GENOMIC DNA]</scope>
    <source>
        <strain evidence="4">UTEX 25</strain>
    </source>
</reference>
<protein>
    <recommendedName>
        <fullName evidence="1">PPM-type phosphatase domain-containing protein</fullName>
    </recommendedName>
</protein>